<evidence type="ECO:0000313" key="2">
    <source>
        <dbReference type="Proteomes" id="UP001058074"/>
    </source>
</evidence>
<organism evidence="1 2">
    <name type="scientific">Inconstantimicrobium mannanitabidum</name>
    <dbReference type="NCBI Taxonomy" id="1604901"/>
    <lineage>
        <taxon>Bacteria</taxon>
        <taxon>Bacillati</taxon>
        <taxon>Bacillota</taxon>
        <taxon>Clostridia</taxon>
        <taxon>Eubacteriales</taxon>
        <taxon>Clostridiaceae</taxon>
        <taxon>Inconstantimicrobium</taxon>
    </lineage>
</organism>
<sequence length="210" mass="24849">MNNNEIFNDIEKHLLEDEKPSLWIEKMRNKGVFDVKPFKVFSELNETLQEKKHHPEGNAWIHTLMVVDRAAKEKEKSDFPRAFMWAALLHDIGKVRTTMKRNGRWTSYDHDIVGAEMVKSFLDEFQLDDDFKDRVTAYVRWHMQPLYVINHLPFQNIKAMVKEIEPKELGLLCFCDRVGRGNLTKETLSDITEENKLFIRKAEKVKEELN</sequence>
<comment type="caution">
    <text evidence="1">The sequence shown here is derived from an EMBL/GenBank/DDBJ whole genome shotgun (WGS) entry which is preliminary data.</text>
</comment>
<accession>A0ACB5RDU1</accession>
<proteinExistence type="predicted"/>
<name>A0ACB5RDU1_9CLOT</name>
<evidence type="ECO:0000313" key="1">
    <source>
        <dbReference type="EMBL" id="GKX66934.1"/>
    </source>
</evidence>
<dbReference type="EMBL" id="BROD01000001">
    <property type="protein sequence ID" value="GKX66934.1"/>
    <property type="molecule type" value="Genomic_DNA"/>
</dbReference>
<keyword evidence="2" id="KW-1185">Reference proteome</keyword>
<dbReference type="Proteomes" id="UP001058074">
    <property type="component" value="Unassembled WGS sequence"/>
</dbReference>
<gene>
    <name evidence="1" type="ORF">rsdtw13_21920</name>
</gene>
<reference evidence="1" key="1">
    <citation type="journal article" date="2025" name="Int. J. Syst. Evol. Microbiol.">
        <title>Inconstantimicrobium mannanitabidum sp. nov., a novel member of the family Clostridiaceae isolated from anoxic soil under the treatment of reductive soil disinfestation.</title>
        <authorList>
            <person name="Ueki A."/>
            <person name="Tonouchi A."/>
            <person name="Honma S."/>
            <person name="Kaku N."/>
            <person name="Ueki K."/>
        </authorList>
    </citation>
    <scope>NUCLEOTIDE SEQUENCE</scope>
    <source>
        <strain evidence="1">TW13</strain>
    </source>
</reference>
<protein>
    <submittedName>
        <fullName evidence="1">Phosphohydrolase</fullName>
    </submittedName>
</protein>